<reference evidence="3 4" key="1">
    <citation type="submission" date="2019-02" db="EMBL/GenBank/DDBJ databases">
        <title>Deep-cultivation of Planctomycetes and their phenomic and genomic characterization uncovers novel biology.</title>
        <authorList>
            <person name="Wiegand S."/>
            <person name="Jogler M."/>
            <person name="Boedeker C."/>
            <person name="Pinto D."/>
            <person name="Vollmers J."/>
            <person name="Rivas-Marin E."/>
            <person name="Kohn T."/>
            <person name="Peeters S.H."/>
            <person name="Heuer A."/>
            <person name="Rast P."/>
            <person name="Oberbeckmann S."/>
            <person name="Bunk B."/>
            <person name="Jeske O."/>
            <person name="Meyerdierks A."/>
            <person name="Storesund J.E."/>
            <person name="Kallscheuer N."/>
            <person name="Luecker S."/>
            <person name="Lage O.M."/>
            <person name="Pohl T."/>
            <person name="Merkel B.J."/>
            <person name="Hornburger P."/>
            <person name="Mueller R.-W."/>
            <person name="Bruemmer F."/>
            <person name="Labrenz M."/>
            <person name="Spormann A.M."/>
            <person name="Op den Camp H."/>
            <person name="Overmann J."/>
            <person name="Amann R."/>
            <person name="Jetten M.S.M."/>
            <person name="Mascher T."/>
            <person name="Medema M.H."/>
            <person name="Devos D.P."/>
            <person name="Kaster A.-K."/>
            <person name="Ovreas L."/>
            <person name="Rohde M."/>
            <person name="Galperin M.Y."/>
            <person name="Jogler C."/>
        </authorList>
    </citation>
    <scope>NUCLEOTIDE SEQUENCE [LARGE SCALE GENOMIC DNA]</scope>
    <source>
        <strain evidence="3 4">FF011L</strain>
    </source>
</reference>
<feature type="transmembrane region" description="Helical" evidence="1">
    <location>
        <begin position="99"/>
        <end position="117"/>
    </location>
</feature>
<evidence type="ECO:0000259" key="2">
    <source>
        <dbReference type="PROSITE" id="PS50003"/>
    </source>
</evidence>
<dbReference type="AlphaFoldDB" id="A0A517MFE2"/>
<evidence type="ECO:0000313" key="4">
    <source>
        <dbReference type="Proteomes" id="UP000320672"/>
    </source>
</evidence>
<proteinExistence type="predicted"/>
<feature type="domain" description="PH" evidence="2">
    <location>
        <begin position="1"/>
        <end position="24"/>
    </location>
</feature>
<dbReference type="OrthoDB" id="290894at2"/>
<keyword evidence="1" id="KW-0812">Transmembrane</keyword>
<name>A0A517MFE2_9BACT</name>
<keyword evidence="1" id="KW-1133">Transmembrane helix</keyword>
<protein>
    <recommendedName>
        <fullName evidence="2">PH domain-containing protein</fullName>
    </recommendedName>
</protein>
<dbReference type="RefSeq" id="WP_145351733.1">
    <property type="nucleotide sequence ID" value="NZ_CP036262.1"/>
</dbReference>
<evidence type="ECO:0000313" key="3">
    <source>
        <dbReference type="EMBL" id="QDS93605.1"/>
    </source>
</evidence>
<gene>
    <name evidence="3" type="ORF">FF011L_23780</name>
</gene>
<dbReference type="EMBL" id="CP036262">
    <property type="protein sequence ID" value="QDS93605.1"/>
    <property type="molecule type" value="Genomic_DNA"/>
</dbReference>
<dbReference type="InterPro" id="IPR001849">
    <property type="entry name" value="PH_domain"/>
</dbReference>
<accession>A0A517MFE2</accession>
<dbReference type="PROSITE" id="PS50003">
    <property type="entry name" value="PH_DOMAIN"/>
    <property type="match status" value="1"/>
</dbReference>
<keyword evidence="4" id="KW-1185">Reference proteome</keyword>
<keyword evidence="1" id="KW-0472">Membrane</keyword>
<dbReference type="Proteomes" id="UP000320672">
    <property type="component" value="Chromosome"/>
</dbReference>
<sequence length="151" mass="16551">MNAQTDVIQKQKRSWISAILISVVHLLAFGMLYLVLVQINQSFQEYYRSAEINLTPEFGKIAIMSDTIAAFTLLVLFAIAVDIFVVFNLASKRSRWTSGYSHAVLICMGFAGFYWTANSIGPMISSLPVVGDVPAAVAVDPAIDQVLSDES</sequence>
<dbReference type="KEGG" id="rml:FF011L_23780"/>
<organism evidence="3 4">
    <name type="scientific">Roseimaritima multifibrata</name>
    <dbReference type="NCBI Taxonomy" id="1930274"/>
    <lineage>
        <taxon>Bacteria</taxon>
        <taxon>Pseudomonadati</taxon>
        <taxon>Planctomycetota</taxon>
        <taxon>Planctomycetia</taxon>
        <taxon>Pirellulales</taxon>
        <taxon>Pirellulaceae</taxon>
        <taxon>Roseimaritima</taxon>
    </lineage>
</organism>
<feature type="transmembrane region" description="Helical" evidence="1">
    <location>
        <begin position="15"/>
        <end position="36"/>
    </location>
</feature>
<feature type="transmembrane region" description="Helical" evidence="1">
    <location>
        <begin position="68"/>
        <end position="87"/>
    </location>
</feature>
<evidence type="ECO:0000256" key="1">
    <source>
        <dbReference type="SAM" id="Phobius"/>
    </source>
</evidence>